<dbReference type="AlphaFoldDB" id="A0A6I8MFU0"/>
<evidence type="ECO:0000256" key="1">
    <source>
        <dbReference type="ARBA" id="ARBA00023125"/>
    </source>
</evidence>
<dbReference type="SUPFAM" id="SSF46955">
    <property type="entry name" value="Putative DNA-binding domain"/>
    <property type="match status" value="1"/>
</dbReference>
<reference evidence="4 5" key="1">
    <citation type="submission" date="2019-11" db="EMBL/GenBank/DDBJ databases">
        <authorList>
            <person name="Brisse S."/>
        </authorList>
    </citation>
    <scope>NUCLEOTIDE SEQUENCE [LARGE SCALE GENOMIC DNA]</scope>
    <source>
        <strain evidence="4">FRC0190</strain>
    </source>
</reference>
<dbReference type="InterPro" id="IPR047057">
    <property type="entry name" value="MerR_fam"/>
</dbReference>
<proteinExistence type="predicted"/>
<dbReference type="InterPro" id="IPR000551">
    <property type="entry name" value="MerR-type_HTH_dom"/>
</dbReference>
<dbReference type="CDD" id="cd00592">
    <property type="entry name" value="HTH_MerR-like"/>
    <property type="match status" value="1"/>
</dbReference>
<keyword evidence="1" id="KW-0238">DNA-binding</keyword>
<dbReference type="Proteomes" id="UP000423525">
    <property type="component" value="Chromosome"/>
</dbReference>
<dbReference type="PROSITE" id="PS50937">
    <property type="entry name" value="HTH_MERR_2"/>
    <property type="match status" value="1"/>
</dbReference>
<evidence type="ECO:0000259" key="3">
    <source>
        <dbReference type="PROSITE" id="PS50937"/>
    </source>
</evidence>
<evidence type="ECO:0000313" key="4">
    <source>
        <dbReference type="EMBL" id="VZH85203.1"/>
    </source>
</evidence>
<evidence type="ECO:0000256" key="2">
    <source>
        <dbReference type="SAM" id="MobiDB-lite"/>
    </source>
</evidence>
<dbReference type="KEGG" id="crf:FRC0190_01182"/>
<dbReference type="GO" id="GO:0003677">
    <property type="term" value="F:DNA binding"/>
    <property type="evidence" value="ECO:0007669"/>
    <property type="project" value="UniProtKB-KW"/>
</dbReference>
<evidence type="ECO:0000313" key="5">
    <source>
        <dbReference type="Proteomes" id="UP000423525"/>
    </source>
</evidence>
<name>A0A6I8MFU0_9CORY</name>
<feature type="domain" description="HTH merR-type" evidence="3">
    <location>
        <begin position="48"/>
        <end position="110"/>
    </location>
</feature>
<dbReference type="Gene3D" id="1.10.1660.10">
    <property type="match status" value="2"/>
</dbReference>
<dbReference type="PANTHER" id="PTHR30204:SF89">
    <property type="entry name" value="HTH MERR-TYPE DOMAIN-CONTAINING PROTEIN"/>
    <property type="match status" value="1"/>
</dbReference>
<dbReference type="InterPro" id="IPR009061">
    <property type="entry name" value="DNA-bd_dom_put_sf"/>
</dbReference>
<dbReference type="GO" id="GO:0003700">
    <property type="term" value="F:DNA-binding transcription factor activity"/>
    <property type="evidence" value="ECO:0007669"/>
    <property type="project" value="InterPro"/>
</dbReference>
<protein>
    <submittedName>
        <fullName evidence="4">MerR family transcriptional regulator</fullName>
    </submittedName>
</protein>
<dbReference type="Pfam" id="PF13411">
    <property type="entry name" value="MerR_1"/>
    <property type="match status" value="1"/>
</dbReference>
<accession>A0A6I8MFU0</accession>
<dbReference type="PANTHER" id="PTHR30204">
    <property type="entry name" value="REDOX-CYCLING DRUG-SENSING TRANSCRIPTIONAL ACTIVATOR SOXR"/>
    <property type="match status" value="1"/>
</dbReference>
<dbReference type="SMART" id="SM00422">
    <property type="entry name" value="HTH_MERR"/>
    <property type="match status" value="1"/>
</dbReference>
<organism evidence="4 5">
    <name type="scientific">Corynebacterium rouxii</name>
    <dbReference type="NCBI Taxonomy" id="2719119"/>
    <lineage>
        <taxon>Bacteria</taxon>
        <taxon>Bacillati</taxon>
        <taxon>Actinomycetota</taxon>
        <taxon>Actinomycetes</taxon>
        <taxon>Mycobacteriales</taxon>
        <taxon>Corynebacteriaceae</taxon>
        <taxon>Corynebacterium</taxon>
    </lineage>
</organism>
<sequence length="261" mass="28824">MIHKIMSALPQRNDSGSAGSYQPRPQSSSLSSSKKTMSIGVVLAKITAEFPDVTVSKIRYLESEGLITPQRTSTGYRRFTQDDVERLRYILVTQRDNYLPLKVIREQLEAMDSGAVTPISRGSNNAPLISPESFRASVVTRLSDSDVAARAQVSESEVSEFAEAGLIRPDSSGFFTADDVQVVSVAVQLKEFGFDVRHLKSLRNLASRHADLISRATMPVARSQSESARQRAEEMSQQLSALVVSLNATMLRSMLRDELNR</sequence>
<feature type="compositionally biased region" description="Polar residues" evidence="2">
    <location>
        <begin position="10"/>
        <end position="26"/>
    </location>
</feature>
<feature type="region of interest" description="Disordered" evidence="2">
    <location>
        <begin position="9"/>
        <end position="33"/>
    </location>
</feature>
<dbReference type="EMBL" id="LR738855">
    <property type="protein sequence ID" value="VZH85203.1"/>
    <property type="molecule type" value="Genomic_DNA"/>
</dbReference>
<gene>
    <name evidence="4" type="ORF">FRC0190_01182</name>
</gene>